<protein>
    <submittedName>
        <fullName evidence="2">Unnamed protein product</fullName>
    </submittedName>
</protein>
<dbReference type="EMBL" id="BSXT01018867">
    <property type="protein sequence ID" value="GMG15135.1"/>
    <property type="molecule type" value="Genomic_DNA"/>
</dbReference>
<dbReference type="Gene3D" id="3.10.10.10">
    <property type="entry name" value="HIV Type 1 Reverse Transcriptase, subunit A, domain 1"/>
    <property type="match status" value="1"/>
</dbReference>
<evidence type="ECO:0000313" key="3">
    <source>
        <dbReference type="Proteomes" id="UP001165121"/>
    </source>
</evidence>
<dbReference type="InterPro" id="IPR021109">
    <property type="entry name" value="Peptidase_aspartic_dom_sf"/>
</dbReference>
<evidence type="ECO:0000313" key="2">
    <source>
        <dbReference type="EMBL" id="GMG15135.1"/>
    </source>
</evidence>
<dbReference type="OrthoDB" id="127167at2759"/>
<dbReference type="Gene3D" id="2.40.70.10">
    <property type="entry name" value="Acid Proteases"/>
    <property type="match status" value="1"/>
</dbReference>
<feature type="compositionally biased region" description="Basic and acidic residues" evidence="1">
    <location>
        <begin position="357"/>
        <end position="370"/>
    </location>
</feature>
<dbReference type="AlphaFoldDB" id="A0A9W6YHY4"/>
<dbReference type="Gene3D" id="3.30.70.270">
    <property type="match status" value="1"/>
</dbReference>
<accession>A0A9W6YHY4</accession>
<evidence type="ECO:0000256" key="1">
    <source>
        <dbReference type="SAM" id="MobiDB-lite"/>
    </source>
</evidence>
<reference evidence="2" key="1">
    <citation type="submission" date="2023-04" db="EMBL/GenBank/DDBJ databases">
        <title>Phytophthora fragariaefolia NBRC 109709.</title>
        <authorList>
            <person name="Ichikawa N."/>
            <person name="Sato H."/>
            <person name="Tonouchi N."/>
        </authorList>
    </citation>
    <scope>NUCLEOTIDE SEQUENCE</scope>
    <source>
        <strain evidence="2">NBRC 109709</strain>
    </source>
</reference>
<organism evidence="2 3">
    <name type="scientific">Phytophthora fragariaefolia</name>
    <dbReference type="NCBI Taxonomy" id="1490495"/>
    <lineage>
        <taxon>Eukaryota</taxon>
        <taxon>Sar</taxon>
        <taxon>Stramenopiles</taxon>
        <taxon>Oomycota</taxon>
        <taxon>Peronosporomycetes</taxon>
        <taxon>Peronosporales</taxon>
        <taxon>Peronosporaceae</taxon>
        <taxon>Phytophthora</taxon>
    </lineage>
</organism>
<dbReference type="InterPro" id="IPR043128">
    <property type="entry name" value="Rev_trsase/Diguanyl_cyclase"/>
</dbReference>
<dbReference type="SUPFAM" id="SSF56672">
    <property type="entry name" value="DNA/RNA polymerases"/>
    <property type="match status" value="1"/>
</dbReference>
<dbReference type="InterPro" id="IPR053134">
    <property type="entry name" value="RNA-dir_DNA_polymerase"/>
</dbReference>
<dbReference type="PANTHER" id="PTHR24559">
    <property type="entry name" value="TRANSPOSON TY3-I GAG-POL POLYPROTEIN"/>
    <property type="match status" value="1"/>
</dbReference>
<gene>
    <name evidence="2" type="ORF">Pfra01_002935400</name>
</gene>
<dbReference type="InterPro" id="IPR043502">
    <property type="entry name" value="DNA/RNA_pol_sf"/>
</dbReference>
<feature type="region of interest" description="Disordered" evidence="1">
    <location>
        <begin position="342"/>
        <end position="372"/>
    </location>
</feature>
<proteinExistence type="predicted"/>
<comment type="caution">
    <text evidence="2">The sequence shown here is derived from an EMBL/GenBank/DDBJ whole genome shotgun (WGS) entry which is preliminary data.</text>
</comment>
<dbReference type="Proteomes" id="UP001165121">
    <property type="component" value="Unassembled WGS sequence"/>
</dbReference>
<sequence>MSRVRNGTATADENMVVGNTCVKFTEPEVENEPIESETLLPFRLRTFARSMIYRIVLEEEEARGAPYCQVCRNPVAAVTNDKRQPVDPVPYKREQKEARARELTTDAAGTLTDHTTMLLIRRILEQYDTEAPTIRAKRLKQLPWYKCHWKRVLCSVGGLEAISVGYVEDLPPELHIDSGAVASLIDARVLKRLGFSNAPIRPYTRSRKDFSVSDLRIKGEIELSLRLGILTKLRTFVVVDRLHVRAILGTDALKAFRTVIDLDENVLALKDSGEVFPLEPPRVEEMYATRVASAIRLCPGGLALILADVMGKASDETTVLIEGLPELDPNVKIARTLRTVRDVPESASDSMTGGKSVPERDLGSRAERSNGDSAWGNAVLSAVTKMTAPSRDPMPGLDEARKADLDVDFRTLSLMAKFSIDTGTHAPVKQRPYRVSQAEGDVMEAEMQQYLELGLTRLSTGPWASQVLMIRKSDGGIRFCIDYRRLNAVTIKDCYPLSRIDGILDVLAGAKLFSTIDIASGY</sequence>
<dbReference type="PANTHER" id="PTHR24559:SF444">
    <property type="entry name" value="REVERSE TRANSCRIPTASE DOMAIN-CONTAINING PROTEIN"/>
    <property type="match status" value="1"/>
</dbReference>
<dbReference type="CDD" id="cd01647">
    <property type="entry name" value="RT_LTR"/>
    <property type="match status" value="1"/>
</dbReference>
<name>A0A9W6YHY4_9STRA</name>
<keyword evidence="3" id="KW-1185">Reference proteome</keyword>